<feature type="coiled-coil region" evidence="1">
    <location>
        <begin position="91"/>
        <end position="125"/>
    </location>
</feature>
<organism evidence="3 4">
    <name type="scientific">Luteolibacter flavescens</name>
    <dbReference type="NCBI Taxonomy" id="1859460"/>
    <lineage>
        <taxon>Bacteria</taxon>
        <taxon>Pseudomonadati</taxon>
        <taxon>Verrucomicrobiota</taxon>
        <taxon>Verrucomicrobiia</taxon>
        <taxon>Verrucomicrobiales</taxon>
        <taxon>Verrucomicrobiaceae</taxon>
        <taxon>Luteolibacter</taxon>
    </lineage>
</organism>
<evidence type="ECO:0000313" key="3">
    <source>
        <dbReference type="EMBL" id="MCW1885635.1"/>
    </source>
</evidence>
<feature type="compositionally biased region" description="Basic and acidic residues" evidence="2">
    <location>
        <begin position="514"/>
        <end position="543"/>
    </location>
</feature>
<feature type="coiled-coil region" evidence="1">
    <location>
        <begin position="603"/>
        <end position="630"/>
    </location>
</feature>
<reference evidence="3 4" key="1">
    <citation type="submission" date="2022-10" db="EMBL/GenBank/DDBJ databases">
        <title>Luteolibacter flavescens strain MCCC 1K03193, whole genome shotgun sequencing project.</title>
        <authorList>
            <person name="Zhao G."/>
            <person name="Shen L."/>
        </authorList>
    </citation>
    <scope>NUCLEOTIDE SEQUENCE [LARGE SCALE GENOMIC DNA]</scope>
    <source>
        <strain evidence="3 4">MCCC 1K03193</strain>
    </source>
</reference>
<evidence type="ECO:0000313" key="4">
    <source>
        <dbReference type="Proteomes" id="UP001207930"/>
    </source>
</evidence>
<protein>
    <recommendedName>
        <fullName evidence="5">Bacteriophage tail tape measure N-terminal domain-containing protein</fullName>
    </recommendedName>
</protein>
<proteinExistence type="predicted"/>
<evidence type="ECO:0000256" key="2">
    <source>
        <dbReference type="SAM" id="MobiDB-lite"/>
    </source>
</evidence>
<gene>
    <name evidence="3" type="ORF">OKA04_12925</name>
</gene>
<comment type="caution">
    <text evidence="3">The sequence shown here is derived from an EMBL/GenBank/DDBJ whole genome shotgun (WGS) entry which is preliminary data.</text>
</comment>
<keyword evidence="1" id="KW-0175">Coiled coil</keyword>
<evidence type="ECO:0000256" key="1">
    <source>
        <dbReference type="SAM" id="Coils"/>
    </source>
</evidence>
<name>A0ABT3FPY5_9BACT</name>
<dbReference type="RefSeq" id="WP_264501589.1">
    <property type="nucleotide sequence ID" value="NZ_JAPDDS010000006.1"/>
</dbReference>
<dbReference type="Proteomes" id="UP001207930">
    <property type="component" value="Unassembled WGS sequence"/>
</dbReference>
<sequence length="638" mass="68755">MAEKREFTFHIKTLGDPSGAKDVEQAIDSVVDAAEALDSGAGGGAIVLDRNLDNTTDAANHAATAIVKVGDAADSLGTSTSGKTLTFERNLRRTGDAATDTEKRIAELERTVKQLNAELARSASNSANQAAGFRRVGESSDRLGESFRRQRVAGEAATKSTGALGQKVTQAGYQMQDFAVQVGGGTSALTALAQQGSQFLGVFGPKGAIAGAALAIGVVVAQLIRASKGTKNAKEDADDWVESLKSVQKIFQDMETVGLEEQSRKLEESARRYADEIASINAADRRAIGAEGVAARRIEGERLVALANNRLEIARTESALLRATAEEATRLAERRKRLAEETAEIELAILERRRELDLQRARRSLVAAERNDSSAKDFEARARATYNKVAAEREELFRLAQEAAQARFAAIAELRNEIKAMIQEIEAIESEPFVSAAVAARRSSRKDDLRKQIELNEVGIGYALSPGSEERDAKAKGDALVPKLSNAADALKAASEEQRKTSASVADAMQALKDLRDSQSVDRDSERQVREAEKQIEAEKGPDTSKGVEALSALTKQLDGIPELAGVTEKINSFIADKTLTGEELVKSQVLISQYFAKIANLGATQNAAIREARDRVDDLEREVRTLRANQRNTVPAN</sequence>
<evidence type="ECO:0008006" key="5">
    <source>
        <dbReference type="Google" id="ProtNLM"/>
    </source>
</evidence>
<keyword evidence="4" id="KW-1185">Reference proteome</keyword>
<accession>A0ABT3FPY5</accession>
<dbReference type="EMBL" id="JAPDDS010000006">
    <property type="protein sequence ID" value="MCW1885635.1"/>
    <property type="molecule type" value="Genomic_DNA"/>
</dbReference>
<feature type="region of interest" description="Disordered" evidence="2">
    <location>
        <begin position="514"/>
        <end position="545"/>
    </location>
</feature>